<dbReference type="AlphaFoldDB" id="A0A835P3L2"/>
<evidence type="ECO:0000313" key="4">
    <source>
        <dbReference type="Proteomes" id="UP000639772"/>
    </source>
</evidence>
<reference evidence="3 4" key="1">
    <citation type="journal article" date="2020" name="Nat. Food">
        <title>A phased Vanilla planifolia genome enables genetic improvement of flavour and production.</title>
        <authorList>
            <person name="Hasing T."/>
            <person name="Tang H."/>
            <person name="Brym M."/>
            <person name="Khazi F."/>
            <person name="Huang T."/>
            <person name="Chambers A.H."/>
        </authorList>
    </citation>
    <scope>NUCLEOTIDE SEQUENCE [LARGE SCALE GENOMIC DNA]</scope>
    <source>
        <tissue evidence="1">Leaf</tissue>
    </source>
</reference>
<comment type="caution">
    <text evidence="1">The sequence shown here is derived from an EMBL/GenBank/DDBJ whole genome shotgun (WGS) entry which is preliminary data.</text>
</comment>
<evidence type="ECO:0000313" key="2">
    <source>
        <dbReference type="EMBL" id="KAG0445904.1"/>
    </source>
</evidence>
<dbReference type="Proteomes" id="UP000639772">
    <property type="component" value="Unassembled WGS sequence"/>
</dbReference>
<gene>
    <name evidence="2" type="ORF">HPP92_029097</name>
    <name evidence="1" type="ORF">HPP92_029108</name>
</gene>
<evidence type="ECO:0000313" key="1">
    <source>
        <dbReference type="EMBL" id="KAG0445894.1"/>
    </source>
</evidence>
<proteinExistence type="predicted"/>
<keyword evidence="3" id="KW-1185">Reference proteome</keyword>
<name>A0A835P3L2_VANPL</name>
<protein>
    <submittedName>
        <fullName evidence="1">Uncharacterized protein</fullName>
    </submittedName>
</protein>
<dbReference type="Proteomes" id="UP000636800">
    <property type="component" value="Unassembled WGS sequence"/>
</dbReference>
<organism evidence="1 4">
    <name type="scientific">Vanilla planifolia</name>
    <name type="common">Vanilla</name>
    <dbReference type="NCBI Taxonomy" id="51239"/>
    <lineage>
        <taxon>Eukaryota</taxon>
        <taxon>Viridiplantae</taxon>
        <taxon>Streptophyta</taxon>
        <taxon>Embryophyta</taxon>
        <taxon>Tracheophyta</taxon>
        <taxon>Spermatophyta</taxon>
        <taxon>Magnoliopsida</taxon>
        <taxon>Liliopsida</taxon>
        <taxon>Asparagales</taxon>
        <taxon>Orchidaceae</taxon>
        <taxon>Vanilloideae</taxon>
        <taxon>Vanilleae</taxon>
        <taxon>Vanilla</taxon>
    </lineage>
</organism>
<evidence type="ECO:0000313" key="3">
    <source>
        <dbReference type="Proteomes" id="UP000636800"/>
    </source>
</evidence>
<accession>A0A835P3L2</accession>
<dbReference type="EMBL" id="JADCNM010000637">
    <property type="protein sequence ID" value="KAG0445894.1"/>
    <property type="molecule type" value="Genomic_DNA"/>
</dbReference>
<sequence>MVSPGLYIRVIVTVNSIKVQGGIVATQTWGRAKSMLLGAKMWRCDRGLYEEQNTYEIKRVALNQKMRRCKDMVAHVKKNNNGSNLFFLGHENTKA</sequence>
<dbReference type="EMBL" id="JADCNL010000636">
    <property type="protein sequence ID" value="KAG0445904.1"/>
    <property type="molecule type" value="Genomic_DNA"/>
</dbReference>